<dbReference type="PANTHER" id="PTHR16255:SF6">
    <property type="entry name" value="PROTEIN RETARDED ROOT GROWTH-LIKE"/>
    <property type="match status" value="1"/>
</dbReference>
<feature type="domain" description="DUF155" evidence="2">
    <location>
        <begin position="1"/>
        <end position="81"/>
    </location>
</feature>
<keyword evidence="1" id="KW-0472">Membrane</keyword>
<organism evidence="3 4">
    <name type="scientific">Candidatus Uhrbacteria bacterium RIFCSPHIGHO2_12_FULL_57_11</name>
    <dbReference type="NCBI Taxonomy" id="1802398"/>
    <lineage>
        <taxon>Bacteria</taxon>
        <taxon>Candidatus Uhriibacteriota</taxon>
    </lineage>
</organism>
<sequence>MDGIIKRFGSVYEGLGRSGRLRVSPRDLLRTIGTNDEILRSIIAELALLNVPQITWTDPSIERLWADLRGNFEMQDRFERLQFKLDYLRSSTEQLFDILQTRRSMRLELFLGLLFIIEVVVVIIEFLRGV</sequence>
<evidence type="ECO:0000259" key="2">
    <source>
        <dbReference type="Pfam" id="PF02582"/>
    </source>
</evidence>
<evidence type="ECO:0000313" key="3">
    <source>
        <dbReference type="EMBL" id="OGL77546.1"/>
    </source>
</evidence>
<name>A0A1F7UGY1_9BACT</name>
<protein>
    <recommendedName>
        <fullName evidence="2">DUF155 domain-containing protein</fullName>
    </recommendedName>
</protein>
<comment type="caution">
    <text evidence="3">The sequence shown here is derived from an EMBL/GenBank/DDBJ whole genome shotgun (WGS) entry which is preliminary data.</text>
</comment>
<dbReference type="InterPro" id="IPR051624">
    <property type="entry name" value="RMD1/Sad1-interacting"/>
</dbReference>
<dbReference type="InterPro" id="IPR003734">
    <property type="entry name" value="DUF155"/>
</dbReference>
<gene>
    <name evidence="3" type="ORF">A3F28_02730</name>
</gene>
<dbReference type="Proteomes" id="UP000176598">
    <property type="component" value="Unassembled WGS sequence"/>
</dbReference>
<reference evidence="3 4" key="1">
    <citation type="journal article" date="2016" name="Nat. Commun.">
        <title>Thousands of microbial genomes shed light on interconnected biogeochemical processes in an aquifer system.</title>
        <authorList>
            <person name="Anantharaman K."/>
            <person name="Brown C.T."/>
            <person name="Hug L.A."/>
            <person name="Sharon I."/>
            <person name="Castelle C.J."/>
            <person name="Probst A.J."/>
            <person name="Thomas B.C."/>
            <person name="Singh A."/>
            <person name="Wilkins M.J."/>
            <person name="Karaoz U."/>
            <person name="Brodie E.L."/>
            <person name="Williams K.H."/>
            <person name="Hubbard S.S."/>
            <person name="Banfield J.F."/>
        </authorList>
    </citation>
    <scope>NUCLEOTIDE SEQUENCE [LARGE SCALE GENOMIC DNA]</scope>
</reference>
<evidence type="ECO:0000313" key="4">
    <source>
        <dbReference type="Proteomes" id="UP000176598"/>
    </source>
</evidence>
<dbReference type="AlphaFoldDB" id="A0A1F7UGY1"/>
<keyword evidence="1" id="KW-0812">Transmembrane</keyword>
<proteinExistence type="predicted"/>
<dbReference type="Pfam" id="PF02582">
    <property type="entry name" value="DUF155"/>
    <property type="match status" value="1"/>
</dbReference>
<keyword evidence="1" id="KW-1133">Transmembrane helix</keyword>
<dbReference type="PANTHER" id="PTHR16255">
    <property type="entry name" value="REQUIRED FOR MEIOTIC NUCLEAR DIVISION PROTEIN 1 HOMOLOG"/>
    <property type="match status" value="1"/>
</dbReference>
<evidence type="ECO:0000256" key="1">
    <source>
        <dbReference type="SAM" id="Phobius"/>
    </source>
</evidence>
<accession>A0A1F7UGY1</accession>
<feature type="transmembrane region" description="Helical" evidence="1">
    <location>
        <begin position="109"/>
        <end position="127"/>
    </location>
</feature>
<dbReference type="EMBL" id="MGEG01000061">
    <property type="protein sequence ID" value="OGL77546.1"/>
    <property type="molecule type" value="Genomic_DNA"/>
</dbReference>